<dbReference type="PANTHER" id="PTHR10791">
    <property type="entry name" value="RAG1-ACTIVATING PROTEIN 1"/>
    <property type="match status" value="1"/>
</dbReference>
<feature type="transmembrane region" description="Helical" evidence="10">
    <location>
        <begin position="141"/>
        <end position="159"/>
    </location>
</feature>
<dbReference type="Gene3D" id="1.20.1280.290">
    <property type="match status" value="2"/>
</dbReference>
<sequence>MDYFLLTFLQWATFFATIFMILSGVPSSYHVYKTKDASNAPVLFFLFSIANGLGWLHYGSLIGNFNLITLNGIGLALNSAYVILYLIYSPDWTSFSYKFTALLAYFSALYYHLYWLSNDDEFLLPLLDIGRMLASRDAGGTHLPILLAGALCSGLWSLYGQAIGDFNVVLPNLMGVSSAVACLIVRFYIRTAYPAAAAPAATTAASGGRKAKRPMAKKDS</sequence>
<organism evidence="11 12">
    <name type="scientific">Macrostomum lignano</name>
    <dbReference type="NCBI Taxonomy" id="282301"/>
    <lineage>
        <taxon>Eukaryota</taxon>
        <taxon>Metazoa</taxon>
        <taxon>Spiralia</taxon>
        <taxon>Lophotrochozoa</taxon>
        <taxon>Platyhelminthes</taxon>
        <taxon>Rhabditophora</taxon>
        <taxon>Macrostomorpha</taxon>
        <taxon>Macrostomida</taxon>
        <taxon>Macrostomidae</taxon>
        <taxon>Macrostomum</taxon>
    </lineage>
</organism>
<evidence type="ECO:0000313" key="11">
    <source>
        <dbReference type="Proteomes" id="UP000095280"/>
    </source>
</evidence>
<evidence type="ECO:0000256" key="4">
    <source>
        <dbReference type="ARBA" id="ARBA00022475"/>
    </source>
</evidence>
<evidence type="ECO:0000256" key="6">
    <source>
        <dbReference type="ARBA" id="ARBA00022692"/>
    </source>
</evidence>
<evidence type="ECO:0000256" key="10">
    <source>
        <dbReference type="RuleBase" id="RU910715"/>
    </source>
</evidence>
<dbReference type="InterPro" id="IPR004316">
    <property type="entry name" value="SWEET_rpt"/>
</dbReference>
<feature type="transmembrane region" description="Helical" evidence="10">
    <location>
        <begin position="68"/>
        <end position="87"/>
    </location>
</feature>
<evidence type="ECO:0000256" key="2">
    <source>
        <dbReference type="ARBA" id="ARBA00007809"/>
    </source>
</evidence>
<dbReference type="GO" id="GO:0005886">
    <property type="term" value="C:plasma membrane"/>
    <property type="evidence" value="ECO:0007669"/>
    <property type="project" value="UniProtKB-SubCell"/>
</dbReference>
<dbReference type="InterPro" id="IPR047664">
    <property type="entry name" value="SWEET"/>
</dbReference>
<comment type="function">
    <text evidence="10">Mediates sugar transport across membranes.</text>
</comment>
<accession>A0A1I8H7Y9</accession>
<keyword evidence="9 10" id="KW-0472">Membrane</keyword>
<dbReference type="FunFam" id="1.20.1280.290:FF:000007">
    <property type="entry name" value="Bidirectional sugar transporter SWEET7"/>
    <property type="match status" value="1"/>
</dbReference>
<feature type="transmembrane region" description="Helical" evidence="10">
    <location>
        <begin position="6"/>
        <end position="25"/>
    </location>
</feature>
<evidence type="ECO:0000256" key="1">
    <source>
        <dbReference type="ARBA" id="ARBA00004651"/>
    </source>
</evidence>
<dbReference type="PANTHER" id="PTHR10791:SF30">
    <property type="entry name" value="SUGAR TRANSPORTER SWEET1"/>
    <property type="match status" value="1"/>
</dbReference>
<evidence type="ECO:0000256" key="9">
    <source>
        <dbReference type="ARBA" id="ARBA00023136"/>
    </source>
</evidence>
<comment type="similarity">
    <text evidence="2 10">Belongs to the SWEET sugar transporter family.</text>
</comment>
<protein>
    <recommendedName>
        <fullName evidence="10">Sugar transporter SWEET</fullName>
    </recommendedName>
</protein>
<keyword evidence="5 10" id="KW-0762">Sugar transport</keyword>
<keyword evidence="4" id="KW-1003">Cell membrane</keyword>
<dbReference type="AlphaFoldDB" id="A0A1I8H7Y9"/>
<keyword evidence="6 10" id="KW-0812">Transmembrane</keyword>
<comment type="caution">
    <text evidence="10">Lacks conserved residue(s) required for the propagation of feature annotation.</text>
</comment>
<keyword evidence="8 10" id="KW-1133">Transmembrane helix</keyword>
<evidence type="ECO:0000256" key="7">
    <source>
        <dbReference type="ARBA" id="ARBA00022737"/>
    </source>
</evidence>
<feature type="transmembrane region" description="Helical" evidence="10">
    <location>
        <begin position="99"/>
        <end position="117"/>
    </location>
</feature>
<feature type="transmembrane region" description="Helical" evidence="10">
    <location>
        <begin position="37"/>
        <end position="56"/>
    </location>
</feature>
<evidence type="ECO:0000256" key="8">
    <source>
        <dbReference type="ARBA" id="ARBA00022989"/>
    </source>
</evidence>
<evidence type="ECO:0000256" key="5">
    <source>
        <dbReference type="ARBA" id="ARBA00022597"/>
    </source>
</evidence>
<evidence type="ECO:0000313" key="12">
    <source>
        <dbReference type="WBParaSite" id="maker-uti_cns_0004858-snap-gene-0.7-mRNA-1"/>
    </source>
</evidence>
<reference evidence="12" key="1">
    <citation type="submission" date="2016-11" db="UniProtKB">
        <authorList>
            <consortium name="WormBaseParasite"/>
        </authorList>
    </citation>
    <scope>IDENTIFICATION</scope>
</reference>
<keyword evidence="3 10" id="KW-0813">Transport</keyword>
<keyword evidence="7" id="KW-0677">Repeat</keyword>
<name>A0A1I8H7Y9_9PLAT</name>
<proteinExistence type="inferred from homology"/>
<comment type="subcellular location">
    <subcellularLocation>
        <location evidence="1">Cell membrane</location>
        <topology evidence="1">Multi-pass membrane protein</topology>
    </subcellularLocation>
</comment>
<dbReference type="WBParaSite" id="maker-uti_cns_0004858-snap-gene-0.7-mRNA-1">
    <property type="protein sequence ID" value="maker-uti_cns_0004858-snap-gene-0.7-mRNA-1"/>
    <property type="gene ID" value="maker-uti_cns_0004858-snap-gene-0.7"/>
</dbReference>
<dbReference type="Pfam" id="PF03083">
    <property type="entry name" value="MtN3_slv"/>
    <property type="match status" value="2"/>
</dbReference>
<dbReference type="Proteomes" id="UP000095280">
    <property type="component" value="Unplaced"/>
</dbReference>
<keyword evidence="11" id="KW-1185">Reference proteome</keyword>
<dbReference type="GO" id="GO:0051119">
    <property type="term" value="F:sugar transmembrane transporter activity"/>
    <property type="evidence" value="ECO:0007669"/>
    <property type="project" value="InterPro"/>
</dbReference>
<evidence type="ECO:0000256" key="3">
    <source>
        <dbReference type="ARBA" id="ARBA00022448"/>
    </source>
</evidence>
<feature type="transmembrane region" description="Helical" evidence="10">
    <location>
        <begin position="166"/>
        <end position="189"/>
    </location>
</feature>